<dbReference type="Proteomes" id="UP001208364">
    <property type="component" value="Unassembled WGS sequence"/>
</dbReference>
<reference evidence="1 2" key="1">
    <citation type="journal article" date="2021" name="ISME Commun">
        <title>Automated analysis of genomic sequences facilitates high-throughput and comprehensive description of bacteria.</title>
        <authorList>
            <person name="Hitch T.C.A."/>
        </authorList>
    </citation>
    <scope>NUCLEOTIDE SEQUENCE [LARGE SCALE GENOMIC DNA]</scope>
    <source>
        <strain evidence="1 2">H4_15</strain>
    </source>
</reference>
<dbReference type="RefSeq" id="WP_267309938.1">
    <property type="nucleotide sequence ID" value="NZ_JAOQJR010000016.1"/>
</dbReference>
<accession>A0ABT2SX66</accession>
<evidence type="ECO:0008006" key="3">
    <source>
        <dbReference type="Google" id="ProtNLM"/>
    </source>
</evidence>
<dbReference type="EMBL" id="JAOQJR010000016">
    <property type="protein sequence ID" value="MCU6739436.1"/>
    <property type="molecule type" value="Genomic_DNA"/>
</dbReference>
<gene>
    <name evidence="1" type="ORF">OCV55_12335</name>
</gene>
<evidence type="ECO:0000313" key="2">
    <source>
        <dbReference type="Proteomes" id="UP001208364"/>
    </source>
</evidence>
<sequence>MKNLKELMMKIDKFNSQQLNMLVEHIFDISNEDDILHLIH</sequence>
<name>A0ABT2SX66_9FIRM</name>
<evidence type="ECO:0000313" key="1">
    <source>
        <dbReference type="EMBL" id="MCU6739436.1"/>
    </source>
</evidence>
<comment type="caution">
    <text evidence="1">The sequence shown here is derived from an EMBL/GenBank/DDBJ whole genome shotgun (WGS) entry which is preliminary data.</text>
</comment>
<organism evidence="1 2">
    <name type="scientific">[Clostridium] ammoniilyticum</name>
    <dbReference type="NCBI Taxonomy" id="2981784"/>
    <lineage>
        <taxon>Bacteria</taxon>
        <taxon>Bacillati</taxon>
        <taxon>Bacillota</taxon>
        <taxon>Erysipelotrichia</taxon>
        <taxon>Erysipelotrichales</taxon>
        <taxon>Coprobacillaceae</taxon>
        <taxon>Faecalibacillus</taxon>
    </lineage>
</organism>
<protein>
    <recommendedName>
        <fullName evidence="3">Transposase</fullName>
    </recommendedName>
</protein>
<keyword evidence="2" id="KW-1185">Reference proteome</keyword>
<proteinExistence type="predicted"/>